<proteinExistence type="predicted"/>
<dbReference type="Pfam" id="PF00646">
    <property type="entry name" value="F-box"/>
    <property type="match status" value="1"/>
</dbReference>
<dbReference type="Gene3D" id="1.20.1280.50">
    <property type="match status" value="1"/>
</dbReference>
<dbReference type="InterPro" id="IPR036047">
    <property type="entry name" value="F-box-like_dom_sf"/>
</dbReference>
<organism evidence="3">
    <name type="scientific">Ananas comosus var. bracteatus</name>
    <name type="common">red pineapple</name>
    <dbReference type="NCBI Taxonomy" id="296719"/>
    <lineage>
        <taxon>Eukaryota</taxon>
        <taxon>Viridiplantae</taxon>
        <taxon>Streptophyta</taxon>
        <taxon>Embryophyta</taxon>
        <taxon>Tracheophyta</taxon>
        <taxon>Spermatophyta</taxon>
        <taxon>Magnoliopsida</taxon>
        <taxon>Liliopsida</taxon>
        <taxon>Poales</taxon>
        <taxon>Bromeliaceae</taxon>
        <taxon>Bromelioideae</taxon>
        <taxon>Ananas</taxon>
    </lineage>
</organism>
<dbReference type="PROSITE" id="PS50181">
    <property type="entry name" value="FBOX"/>
    <property type="match status" value="1"/>
</dbReference>
<dbReference type="InterPro" id="IPR001810">
    <property type="entry name" value="F-box_dom"/>
</dbReference>
<dbReference type="PANTHER" id="PTHR31482:SF18">
    <property type="entry name" value="ESTS AU081301(E20138)"/>
    <property type="match status" value="1"/>
</dbReference>
<name>A0A6V7NFD1_ANACO</name>
<feature type="domain" description="F-box" evidence="2">
    <location>
        <begin position="161"/>
        <end position="207"/>
    </location>
</feature>
<dbReference type="SMART" id="SM00256">
    <property type="entry name" value="FBOX"/>
    <property type="match status" value="1"/>
</dbReference>
<dbReference type="EMBL" id="LR862129">
    <property type="protein sequence ID" value="CAD1817300.1"/>
    <property type="molecule type" value="Genomic_DNA"/>
</dbReference>
<dbReference type="PANTHER" id="PTHR31482">
    <property type="entry name" value="ESTS AU081301(E20138)"/>
    <property type="match status" value="1"/>
</dbReference>
<dbReference type="AlphaFoldDB" id="A0A6V7NFD1"/>
<evidence type="ECO:0000259" key="2">
    <source>
        <dbReference type="PROSITE" id="PS50181"/>
    </source>
</evidence>
<evidence type="ECO:0000313" key="3">
    <source>
        <dbReference type="EMBL" id="CAD1817300.1"/>
    </source>
</evidence>
<gene>
    <name evidence="3" type="ORF">CB5_LOCUS511</name>
</gene>
<accession>A0A6V7NFD1</accession>
<sequence>MAHIKASGRRDLMASLAVVGLEDLGIRAPAALDNGNESSVASSSSASASASAFASTSVREGEGEGEGELGADLGKGGADEDDEVVAEKVLIAREANPDASLSHLSFLLLAPHLPCMPVVAVSEELQELQHCPIHWPLTLPAHQGQQCSRKEETAVEAAAENSMILDLPELALELILEKLSPAALLSMASVCSSLRCRCRSDHLWERHMSQKWRRVIGEESERFMAKEESFKHKGWMNSVPSCICPLSWIKSKYFGGWRSASPSLRFDSTMSCYLALESGKFWFPAQVYNREKGHAGYMLSCYDAQLRYDRRSDTFFARYPPHGRKPAKFEEGIEWDRVRASPVNTRPHDLHVSNRLSDLRPGDHFEIQWRKNKEFPYGWWYGVVGHLESCDGDQSHCRCHENDTVILEFRQYTPGSIWRQAIINRKDHREKGNELDGFYGGIRKLHSKEEISMWTRLWPDEILE</sequence>
<feature type="region of interest" description="Disordered" evidence="1">
    <location>
        <begin position="53"/>
        <end position="78"/>
    </location>
</feature>
<evidence type="ECO:0000256" key="1">
    <source>
        <dbReference type="SAM" id="MobiDB-lite"/>
    </source>
</evidence>
<reference evidence="3" key="1">
    <citation type="submission" date="2020-07" db="EMBL/GenBank/DDBJ databases">
        <authorList>
            <person name="Lin J."/>
        </authorList>
    </citation>
    <scope>NUCLEOTIDE SEQUENCE</scope>
</reference>
<protein>
    <recommendedName>
        <fullName evidence="2">F-box domain-containing protein</fullName>
    </recommendedName>
</protein>
<dbReference type="SUPFAM" id="SSF81383">
    <property type="entry name" value="F-box domain"/>
    <property type="match status" value="1"/>
</dbReference>